<dbReference type="Proteomes" id="UP000199114">
    <property type="component" value="Unassembled WGS sequence"/>
</dbReference>
<reference evidence="2" key="1">
    <citation type="submission" date="2016-10" db="EMBL/GenBank/DDBJ databases">
        <authorList>
            <person name="Varghese N."/>
            <person name="Submissions S."/>
        </authorList>
    </citation>
    <scope>NUCLEOTIDE SEQUENCE [LARGE SCALE GENOMIC DNA]</scope>
    <source>
        <strain evidence="2">DSM 25055</strain>
    </source>
</reference>
<evidence type="ECO:0000313" key="2">
    <source>
        <dbReference type="Proteomes" id="UP000199114"/>
    </source>
</evidence>
<accession>A0A1H9F127</accession>
<evidence type="ECO:0000313" key="1">
    <source>
        <dbReference type="EMBL" id="SEQ31591.1"/>
    </source>
</evidence>
<sequence>MTVFEDTCELWQNALEPDGVVAIDFEDTEHHA</sequence>
<proteinExistence type="predicted"/>
<protein>
    <submittedName>
        <fullName evidence="1">Uncharacterized protein</fullName>
    </submittedName>
</protein>
<name>A0A1H9F127_9EURY</name>
<dbReference type="AlphaFoldDB" id="A0A1H9F127"/>
<gene>
    <name evidence="1" type="ORF">SAMN04489841_1437</name>
</gene>
<keyword evidence="2" id="KW-1185">Reference proteome</keyword>
<dbReference type="EMBL" id="FOFD01000002">
    <property type="protein sequence ID" value="SEQ31591.1"/>
    <property type="molecule type" value="Genomic_DNA"/>
</dbReference>
<organism evidence="1 2">
    <name type="scientific">Natrinema salaciae</name>
    <dbReference type="NCBI Taxonomy" id="1186196"/>
    <lineage>
        <taxon>Archaea</taxon>
        <taxon>Methanobacteriati</taxon>
        <taxon>Methanobacteriota</taxon>
        <taxon>Stenosarchaea group</taxon>
        <taxon>Halobacteria</taxon>
        <taxon>Halobacteriales</taxon>
        <taxon>Natrialbaceae</taxon>
        <taxon>Natrinema</taxon>
    </lineage>
</organism>